<gene>
    <name evidence="3" type="ORF">HD841_003911</name>
</gene>
<organism evidence="3 4">
    <name type="scientific">Sphingomonas melonis</name>
    <dbReference type="NCBI Taxonomy" id="152682"/>
    <lineage>
        <taxon>Bacteria</taxon>
        <taxon>Pseudomonadati</taxon>
        <taxon>Pseudomonadota</taxon>
        <taxon>Alphaproteobacteria</taxon>
        <taxon>Sphingomonadales</taxon>
        <taxon>Sphingomonadaceae</taxon>
        <taxon>Sphingomonas</taxon>
    </lineage>
</organism>
<feature type="transmembrane region" description="Helical" evidence="1">
    <location>
        <begin position="109"/>
        <end position="132"/>
    </location>
</feature>
<dbReference type="Proteomes" id="UP000517753">
    <property type="component" value="Unassembled WGS sequence"/>
</dbReference>
<reference evidence="3 4" key="1">
    <citation type="submission" date="2020-07" db="EMBL/GenBank/DDBJ databases">
        <authorList>
            <person name="Partida-Martinez L."/>
            <person name="Huntemann M."/>
            <person name="Clum A."/>
            <person name="Wang J."/>
            <person name="Palaniappan K."/>
            <person name="Ritter S."/>
            <person name="Chen I.-M."/>
            <person name="Stamatis D."/>
            <person name="Reddy T."/>
            <person name="O'Malley R."/>
            <person name="Daum C."/>
            <person name="Shapiro N."/>
            <person name="Ivanova N."/>
            <person name="Kyrpides N."/>
            <person name="Woyke T."/>
        </authorList>
    </citation>
    <scope>NUCLEOTIDE SEQUENCE [LARGE SCALE GENOMIC DNA]</scope>
    <source>
        <strain evidence="3 4">AS2.3</strain>
    </source>
</reference>
<comment type="caution">
    <text evidence="3">The sequence shown here is derived from an EMBL/GenBank/DDBJ whole genome shotgun (WGS) entry which is preliminary data.</text>
</comment>
<feature type="transmembrane region" description="Helical" evidence="1">
    <location>
        <begin position="25"/>
        <end position="46"/>
    </location>
</feature>
<keyword evidence="3" id="KW-0407">Ion channel</keyword>
<dbReference type="InterPro" id="IPR013099">
    <property type="entry name" value="K_chnl_dom"/>
</dbReference>
<accession>A0A7Y9K3G7</accession>
<feature type="transmembrane region" description="Helical" evidence="1">
    <location>
        <begin position="52"/>
        <end position="69"/>
    </location>
</feature>
<keyword evidence="1" id="KW-0812">Transmembrane</keyword>
<dbReference type="EMBL" id="JACCBY010000009">
    <property type="protein sequence ID" value="NYD92091.1"/>
    <property type="molecule type" value="Genomic_DNA"/>
</dbReference>
<dbReference type="Gene3D" id="1.10.287.70">
    <property type="match status" value="1"/>
</dbReference>
<feature type="domain" description="Potassium channel" evidence="2">
    <location>
        <begin position="179"/>
        <end position="232"/>
    </location>
</feature>
<dbReference type="Pfam" id="PF07885">
    <property type="entry name" value="Ion_trans_2"/>
    <property type="match status" value="1"/>
</dbReference>
<keyword evidence="3" id="KW-0406">Ion transport</keyword>
<evidence type="ECO:0000259" key="2">
    <source>
        <dbReference type="Pfam" id="PF07885"/>
    </source>
</evidence>
<sequence>MTSARIPGQTVAALAERDRRIDHSLSALLILQGITLFVVVPLAQGWPFGRTLLDACHIAFAVICVTVFTRQRLWRMLLVVSIGLLTAWPALGRIVSASLQLTVTEQHEAIAIVAFLFNAAVTAVVAPHVFAAGRVTAHRIRGAVLLYLNVSALFAIAYGAIQTHAPGAFGGSGFTPHMANTSTAAFTYFSLATITTTGFGDIVPLAPLARSLANLESVIGQLFPATLLARLVALHLAHEERSD</sequence>
<feature type="transmembrane region" description="Helical" evidence="1">
    <location>
        <begin position="76"/>
        <end position="97"/>
    </location>
</feature>
<evidence type="ECO:0000256" key="1">
    <source>
        <dbReference type="SAM" id="Phobius"/>
    </source>
</evidence>
<keyword evidence="3" id="KW-0813">Transport</keyword>
<keyword evidence="1" id="KW-1133">Transmembrane helix</keyword>
<dbReference type="RefSeq" id="WP_179510488.1">
    <property type="nucleotide sequence ID" value="NZ_JACCBY010000009.1"/>
</dbReference>
<name>A0A7Y9K3G7_9SPHN</name>
<keyword evidence="1" id="KW-0472">Membrane</keyword>
<protein>
    <submittedName>
        <fullName evidence="3">Voltage-gated potassium channel Kch</fullName>
    </submittedName>
</protein>
<feature type="transmembrane region" description="Helical" evidence="1">
    <location>
        <begin position="185"/>
        <end position="206"/>
    </location>
</feature>
<evidence type="ECO:0000313" key="4">
    <source>
        <dbReference type="Proteomes" id="UP000517753"/>
    </source>
</evidence>
<dbReference type="AlphaFoldDB" id="A0A7Y9K3G7"/>
<feature type="transmembrane region" description="Helical" evidence="1">
    <location>
        <begin position="144"/>
        <end position="165"/>
    </location>
</feature>
<reference evidence="3 4" key="2">
    <citation type="submission" date="2020-08" db="EMBL/GenBank/DDBJ databases">
        <title>The Agave Microbiome: Exploring the role of microbial communities in plant adaptations to desert environments.</title>
        <authorList>
            <person name="Partida-Martinez L.P."/>
        </authorList>
    </citation>
    <scope>NUCLEOTIDE SEQUENCE [LARGE SCALE GENOMIC DNA]</scope>
    <source>
        <strain evidence="3 4">AS2.3</strain>
    </source>
</reference>
<evidence type="ECO:0000313" key="3">
    <source>
        <dbReference type="EMBL" id="NYD92091.1"/>
    </source>
</evidence>
<dbReference type="SUPFAM" id="SSF81324">
    <property type="entry name" value="Voltage-gated potassium channels"/>
    <property type="match status" value="1"/>
</dbReference>
<proteinExistence type="predicted"/>
<dbReference type="GO" id="GO:0034220">
    <property type="term" value="P:monoatomic ion transmembrane transport"/>
    <property type="evidence" value="ECO:0007669"/>
    <property type="project" value="UniProtKB-KW"/>
</dbReference>
<keyword evidence="4" id="KW-1185">Reference proteome</keyword>